<evidence type="ECO:0000259" key="5">
    <source>
        <dbReference type="Pfam" id="PF00899"/>
    </source>
</evidence>
<accession>A0A9N8EBE2</accession>
<dbReference type="PRINTS" id="PR01849">
    <property type="entry name" value="UBIQUITINACT"/>
</dbReference>
<reference evidence="7" key="1">
    <citation type="submission" date="2020-06" db="EMBL/GenBank/DDBJ databases">
        <authorList>
            <consortium name="Plant Systems Biology data submission"/>
        </authorList>
    </citation>
    <scope>NUCLEOTIDE SEQUENCE</scope>
    <source>
        <strain evidence="7">D6</strain>
    </source>
</reference>
<feature type="domain" description="THIF-type NAD/FAD binding fold" evidence="5">
    <location>
        <begin position="28"/>
        <end position="127"/>
    </location>
</feature>
<evidence type="ECO:0000256" key="1">
    <source>
        <dbReference type="ARBA" id="ARBA00004906"/>
    </source>
</evidence>
<feature type="domain" description="THIF-type NAD/FAD binding fold" evidence="5">
    <location>
        <begin position="549"/>
        <end position="1047"/>
    </location>
</feature>
<dbReference type="InterPro" id="IPR000594">
    <property type="entry name" value="ThiF_NAD_FAD-bd"/>
</dbReference>
<comment type="similarity">
    <text evidence="2">Belongs to the ubiquitin-activating E1 family.</text>
</comment>
<name>A0A9N8EBE2_9STRA</name>
<evidence type="ECO:0000259" key="6">
    <source>
        <dbReference type="Pfam" id="PF10585"/>
    </source>
</evidence>
<dbReference type="OrthoDB" id="10252231at2759"/>
<evidence type="ECO:0000256" key="4">
    <source>
        <dbReference type="SAM" id="MobiDB-lite"/>
    </source>
</evidence>
<dbReference type="Proteomes" id="UP001153069">
    <property type="component" value="Unassembled WGS sequence"/>
</dbReference>
<evidence type="ECO:0000256" key="2">
    <source>
        <dbReference type="ARBA" id="ARBA00005673"/>
    </source>
</evidence>
<feature type="region of interest" description="Disordered" evidence="4">
    <location>
        <begin position="908"/>
        <end position="928"/>
    </location>
</feature>
<comment type="caution">
    <text evidence="7">The sequence shown here is derived from an EMBL/GenBank/DDBJ whole genome shotgun (WGS) entry which is preliminary data.</text>
</comment>
<dbReference type="Gene3D" id="1.10.10.2660">
    <property type="entry name" value="Ubiquitin-activating enzyme E1, SCCH domain"/>
    <property type="match status" value="1"/>
</dbReference>
<evidence type="ECO:0000313" key="8">
    <source>
        <dbReference type="Proteomes" id="UP001153069"/>
    </source>
</evidence>
<dbReference type="GO" id="GO:0019948">
    <property type="term" value="F:SUMO activating enzyme activity"/>
    <property type="evidence" value="ECO:0007669"/>
    <property type="project" value="TreeGrafter"/>
</dbReference>
<dbReference type="InterPro" id="IPR045886">
    <property type="entry name" value="ThiF/MoeB/HesA"/>
</dbReference>
<dbReference type="AlphaFoldDB" id="A0A9N8EBE2"/>
<dbReference type="InterPro" id="IPR035985">
    <property type="entry name" value="Ubiquitin-activating_enz"/>
</dbReference>
<dbReference type="SUPFAM" id="SSF69572">
    <property type="entry name" value="Activating enzymes of the ubiquitin-like proteins"/>
    <property type="match status" value="2"/>
</dbReference>
<organism evidence="7 8">
    <name type="scientific">Seminavis robusta</name>
    <dbReference type="NCBI Taxonomy" id="568900"/>
    <lineage>
        <taxon>Eukaryota</taxon>
        <taxon>Sar</taxon>
        <taxon>Stramenopiles</taxon>
        <taxon>Ochrophyta</taxon>
        <taxon>Bacillariophyta</taxon>
        <taxon>Bacillariophyceae</taxon>
        <taxon>Bacillariophycidae</taxon>
        <taxon>Naviculales</taxon>
        <taxon>Naviculaceae</taxon>
        <taxon>Seminavis</taxon>
    </lineage>
</organism>
<proteinExistence type="inferred from homology"/>
<dbReference type="InterPro" id="IPR042063">
    <property type="entry name" value="Ubi_acti_E1_SCCH"/>
</dbReference>
<dbReference type="PANTHER" id="PTHR10953:SF4">
    <property type="entry name" value="UBIQUITIN-ACTIVATING ENZYME E1 C-TERMINAL DOMAIN-CONTAINING PROTEIN"/>
    <property type="match status" value="1"/>
</dbReference>
<comment type="pathway">
    <text evidence="1">Protein modification; protein ubiquitination.</text>
</comment>
<sequence>MTGTTEVSWGSWLQSWKTEIDEETERIDRQKAAFGAESVARIKDLNVLILGAQGVGVETAKNLILSNVGSVTLWDPNPTQMADLGTNFYLHANHVGMARAKACMGDLKTLNPFCKVQVLEEEAITEKVLVESVATGKPYSAVVVTSLSILQGDASLTLAQVNEVCRNNNAAFLLACNHGVSTSLFSDFGLKHEITDEFGEPTRLLALSNLEVLSGDEIPELLKIEGIDKKSTVVLLTVAQSDHGLDDGNKILLDDLRGPLEVWNGHRVQIQRVAFRSPTAAKVQTADVSFQEILKQPTKAVLKNFEKQYNYYLQQHEQDETNKDKKFPVRTITMFNRLAVILDDEHHNKLPEGLSVADLETGYQAGGLLQQVRPPIYKEYSSFVDTLEGSASPAVPQMLRGDHWEAGKGIELHLSVAGVLEFYQRHKAWPAIHSTEDGQKLVDIVQELSKKRQESGNGGCWAQQVSFGFPTGEPRDLDEVQIRHFAQLFGTELTGLCAFLGGAAAQEVLKKTGKYTPINQWIHHDEPALVHIDEDDDTSNVSPLFGSRYDHQIAILGKDFQAKMANQRVFLVGCGALGCEYLKGLSLMGVATGRQGKIYVTDMDRIEVSNLSRQFLFRDKDVGSPKSVSGARVVKEWNPQMNITALEKRVGTDSEDFFDDDFWEALHVCWNALDNVMARKYTDRQCLLYSKPLLESGTLGTKCNHEVILPYRTSTYNDGKESDENENQIAMCTLRSFPFLPLHCIEFAKQAYFSDYFEFGPDQYETFRKDMTGFFEQLDSMEPGEQLKSLKMIHAYIELQQKGDGGGIDLAACIRVAFHRLVEDFRNSVLNLCHSADVMEKSSGKQFWTGTKRRPRPIDWTQPVPELMEYLYCTANMYAVVWGLDPVRDRATFEKIVTDLKLEQPDWTAPSQNVDLSENDDEADSGDAAAEAEKLKAELYKVDPATLKPAHPHDFEKDDDSNFHVDFLTISTNLRAWNYDIKASQRHAVKVTAGRIIPALATTTAMVCGLVDIEFCKLVLGLESQGRDKFLNSNINLAAGSGNFTTFSPDPPVVVKTGLSTGPKRFTSWDKIVLAFRQDEELTVEELVAYVQKTFGVTVDRLFAHGNPSDKALYNSVDQQKLKWDIQIDDQGKPHVSDGVFTQWPQIRMAVQMLGRLPATSGQRKVFENQINNVKTALDKTKKSFENIFTGPVSKAYHHVYRPEEAGEKQDYFDRVNGKREYVLLDVHCQTAEEADIHLPCIKYIVSRDEPEEGQEQAVKRMKVA</sequence>
<feature type="domain" description="Ubiquitin-activating enzyme SCCH" evidence="6">
    <location>
        <begin position="742"/>
        <end position="990"/>
    </location>
</feature>
<dbReference type="PANTHER" id="PTHR10953">
    <property type="entry name" value="UBIQUITIN-ACTIVATING ENZYME E1"/>
    <property type="match status" value="1"/>
</dbReference>
<keyword evidence="3" id="KW-0436">Ligase</keyword>
<dbReference type="InterPro" id="IPR000011">
    <property type="entry name" value="UBQ/SUMO-activ_enz_E1-like"/>
</dbReference>
<keyword evidence="8" id="KW-1185">Reference proteome</keyword>
<gene>
    <name evidence="7" type="ORF">SEMRO_846_G210150.1</name>
</gene>
<evidence type="ECO:0000313" key="7">
    <source>
        <dbReference type="EMBL" id="CAB9517290.1"/>
    </source>
</evidence>
<protein>
    <submittedName>
        <fullName evidence="7">Ubiquitin-activating enzyme E1 1</fullName>
    </submittedName>
</protein>
<dbReference type="GO" id="GO:0031510">
    <property type="term" value="C:SUMO activating enzyme complex"/>
    <property type="evidence" value="ECO:0007669"/>
    <property type="project" value="TreeGrafter"/>
</dbReference>
<evidence type="ECO:0000256" key="3">
    <source>
        <dbReference type="ARBA" id="ARBA00022598"/>
    </source>
</evidence>
<dbReference type="GO" id="GO:0016925">
    <property type="term" value="P:protein sumoylation"/>
    <property type="evidence" value="ECO:0007669"/>
    <property type="project" value="TreeGrafter"/>
</dbReference>
<dbReference type="EMBL" id="CAICTM010000845">
    <property type="protein sequence ID" value="CAB9517290.1"/>
    <property type="molecule type" value="Genomic_DNA"/>
</dbReference>
<dbReference type="GO" id="GO:0005737">
    <property type="term" value="C:cytoplasm"/>
    <property type="evidence" value="ECO:0007669"/>
    <property type="project" value="TreeGrafter"/>
</dbReference>
<dbReference type="Pfam" id="PF00899">
    <property type="entry name" value="ThiF"/>
    <property type="match status" value="2"/>
</dbReference>
<dbReference type="Gene3D" id="3.40.50.12550">
    <property type="entry name" value="Ubiquitin-activating enzyme E1, inactive adenylation domain, subdomain 2"/>
    <property type="match status" value="1"/>
</dbReference>
<dbReference type="InterPro" id="IPR019572">
    <property type="entry name" value="UBA_E1_SCCH"/>
</dbReference>
<dbReference type="Gene3D" id="3.40.50.720">
    <property type="entry name" value="NAD(P)-binding Rossmann-like Domain"/>
    <property type="match status" value="2"/>
</dbReference>
<dbReference type="Pfam" id="PF10585">
    <property type="entry name" value="UBA_E1_SCCH"/>
    <property type="match status" value="1"/>
</dbReference>